<feature type="region of interest" description="Disordered" evidence="1">
    <location>
        <begin position="144"/>
        <end position="218"/>
    </location>
</feature>
<evidence type="ECO:0000256" key="1">
    <source>
        <dbReference type="SAM" id="MobiDB-lite"/>
    </source>
</evidence>
<feature type="compositionally biased region" description="Basic and acidic residues" evidence="1">
    <location>
        <begin position="184"/>
        <end position="215"/>
    </location>
</feature>
<accession>A0ABT7PSG7</accession>
<name>A0ABT7PSG7_9BACT</name>
<dbReference type="Proteomes" id="UP001239462">
    <property type="component" value="Unassembled WGS sequence"/>
</dbReference>
<protein>
    <submittedName>
        <fullName evidence="3">ECF-type sigma factor</fullName>
    </submittedName>
</protein>
<keyword evidence="4" id="KW-1185">Reference proteome</keyword>
<reference evidence="3 4" key="1">
    <citation type="submission" date="2023-06" db="EMBL/GenBank/DDBJ databases">
        <title>Roseiconus lacunae JC819 isolated from Gulf of Mannar region, Tamil Nadu.</title>
        <authorList>
            <person name="Pk S."/>
            <person name="Ch S."/>
            <person name="Ch V.R."/>
        </authorList>
    </citation>
    <scope>NUCLEOTIDE SEQUENCE [LARGE SCALE GENOMIC DNA]</scope>
    <source>
        <strain evidence="3 4">JC819</strain>
    </source>
</reference>
<dbReference type="Gene3D" id="1.10.1740.10">
    <property type="match status" value="1"/>
</dbReference>
<proteinExistence type="predicted"/>
<gene>
    <name evidence="3" type="ORF">QTN89_26670</name>
</gene>
<feature type="domain" description="RNA polymerase sigma-70 ECF-like HTH" evidence="2">
    <location>
        <begin position="184"/>
        <end position="274"/>
    </location>
</feature>
<dbReference type="Pfam" id="PF07638">
    <property type="entry name" value="Sigma70_ECF"/>
    <property type="match status" value="2"/>
</dbReference>
<comment type="caution">
    <text evidence="3">The sequence shown here is derived from an EMBL/GenBank/DDBJ whole genome shotgun (WGS) entry which is preliminary data.</text>
</comment>
<feature type="compositionally biased region" description="Low complexity" evidence="1">
    <location>
        <begin position="144"/>
        <end position="160"/>
    </location>
</feature>
<evidence type="ECO:0000313" key="3">
    <source>
        <dbReference type="EMBL" id="MDM4019066.1"/>
    </source>
</evidence>
<dbReference type="RefSeq" id="WP_289167109.1">
    <property type="nucleotide sequence ID" value="NZ_JASZZN010000030.1"/>
</dbReference>
<feature type="domain" description="RNA polymerase sigma-70 ECF-like HTH" evidence="2">
    <location>
        <begin position="23"/>
        <end position="123"/>
    </location>
</feature>
<sequence length="287" mass="31543">MSERSITLILNRLRKAMTEDERQAAAAELYRCYRAPVEKIARGRLSPGGGLADEEDVAQSAFRSFFDRIETGQLDALVNGGQAWAILARLTRNKAIDSVRYDNALCRGGEGSRRGAQVAAEQMAAEQLAAEKLAAEQKAAEQKAACRSTASEQSASTSETRVSAKNAGPRGANRLGIADPSETAIRRRLDDRGGVGRREEYPLDAVRDRNQRSGDEQVASDELVERFLEALSEATLRGIVSLKLQGFTNEEIASKLGCATRTVERKLNLIRRLWIPILENADEQRRA</sequence>
<organism evidence="3 4">
    <name type="scientific">Roseiconus lacunae</name>
    <dbReference type="NCBI Taxonomy" id="2605694"/>
    <lineage>
        <taxon>Bacteria</taxon>
        <taxon>Pseudomonadati</taxon>
        <taxon>Planctomycetota</taxon>
        <taxon>Planctomycetia</taxon>
        <taxon>Pirellulales</taxon>
        <taxon>Pirellulaceae</taxon>
        <taxon>Roseiconus</taxon>
    </lineage>
</organism>
<dbReference type="Gene3D" id="1.10.10.10">
    <property type="entry name" value="Winged helix-like DNA-binding domain superfamily/Winged helix DNA-binding domain"/>
    <property type="match status" value="1"/>
</dbReference>
<dbReference type="SUPFAM" id="SSF88659">
    <property type="entry name" value="Sigma3 and sigma4 domains of RNA polymerase sigma factors"/>
    <property type="match status" value="1"/>
</dbReference>
<dbReference type="InterPro" id="IPR013324">
    <property type="entry name" value="RNA_pol_sigma_r3/r4-like"/>
</dbReference>
<dbReference type="InterPro" id="IPR036388">
    <property type="entry name" value="WH-like_DNA-bd_sf"/>
</dbReference>
<evidence type="ECO:0000259" key="2">
    <source>
        <dbReference type="Pfam" id="PF07638"/>
    </source>
</evidence>
<dbReference type="SUPFAM" id="SSF88946">
    <property type="entry name" value="Sigma2 domain of RNA polymerase sigma factors"/>
    <property type="match status" value="1"/>
</dbReference>
<dbReference type="InterPro" id="IPR053812">
    <property type="entry name" value="HTH_Sigma70_ECF-like"/>
</dbReference>
<evidence type="ECO:0000313" key="4">
    <source>
        <dbReference type="Proteomes" id="UP001239462"/>
    </source>
</evidence>
<dbReference type="InterPro" id="IPR013325">
    <property type="entry name" value="RNA_pol_sigma_r2"/>
</dbReference>
<dbReference type="EMBL" id="JASZZN010000030">
    <property type="protein sequence ID" value="MDM4019066.1"/>
    <property type="molecule type" value="Genomic_DNA"/>
</dbReference>